<protein>
    <submittedName>
        <fullName evidence="1">Uncharacterized protein</fullName>
    </submittedName>
</protein>
<dbReference type="InterPro" id="IPR035929">
    <property type="entry name" value="CoaB-like_sf"/>
</dbReference>
<keyword evidence="2" id="KW-1185">Reference proteome</keyword>
<accession>A0A3P7PW57</accession>
<dbReference type="EMBL" id="UYRU01073856">
    <property type="protein sequence ID" value="VDN23932.1"/>
    <property type="molecule type" value="Genomic_DNA"/>
</dbReference>
<organism evidence="1 2">
    <name type="scientific">Dibothriocephalus latus</name>
    <name type="common">Fish tapeworm</name>
    <name type="synonym">Diphyllobothrium latum</name>
    <dbReference type="NCBI Taxonomy" id="60516"/>
    <lineage>
        <taxon>Eukaryota</taxon>
        <taxon>Metazoa</taxon>
        <taxon>Spiralia</taxon>
        <taxon>Lophotrochozoa</taxon>
        <taxon>Platyhelminthes</taxon>
        <taxon>Cestoda</taxon>
        <taxon>Eucestoda</taxon>
        <taxon>Diphyllobothriidea</taxon>
        <taxon>Diphyllobothriidae</taxon>
        <taxon>Dibothriocephalus</taxon>
    </lineage>
</organism>
<gene>
    <name evidence="1" type="ORF">DILT_LOCUS14346</name>
</gene>
<sequence length="84" mass="9609">METDKEVLLTRARQAREKYRTHAVVANLLHTRKRELWIITALGQGSENCEHISLAPSAETKSEIEEALIRRISELHNLFVSGNQ</sequence>
<dbReference type="SUPFAM" id="SSF102645">
    <property type="entry name" value="CoaB-like"/>
    <property type="match status" value="1"/>
</dbReference>
<dbReference type="Gene3D" id="3.40.50.10300">
    <property type="entry name" value="CoaB-like"/>
    <property type="match status" value="1"/>
</dbReference>
<dbReference type="AlphaFoldDB" id="A0A3P7PW57"/>
<name>A0A3P7PW57_DIBLA</name>
<dbReference type="OrthoDB" id="70224at2759"/>
<dbReference type="Proteomes" id="UP000281553">
    <property type="component" value="Unassembled WGS sequence"/>
</dbReference>
<evidence type="ECO:0000313" key="1">
    <source>
        <dbReference type="EMBL" id="VDN23932.1"/>
    </source>
</evidence>
<evidence type="ECO:0000313" key="2">
    <source>
        <dbReference type="Proteomes" id="UP000281553"/>
    </source>
</evidence>
<reference evidence="1 2" key="1">
    <citation type="submission" date="2018-11" db="EMBL/GenBank/DDBJ databases">
        <authorList>
            <consortium name="Pathogen Informatics"/>
        </authorList>
    </citation>
    <scope>NUCLEOTIDE SEQUENCE [LARGE SCALE GENOMIC DNA]</scope>
</reference>
<proteinExistence type="predicted"/>